<evidence type="ECO:0000256" key="7">
    <source>
        <dbReference type="RuleBase" id="RU365090"/>
    </source>
</evidence>
<dbReference type="PANTHER" id="PTHR10192">
    <property type="entry name" value="MOLYBDOPTERIN BIOSYNTHESIS PROTEIN"/>
    <property type="match status" value="1"/>
</dbReference>
<evidence type="ECO:0000256" key="1">
    <source>
        <dbReference type="ARBA" id="ARBA00002901"/>
    </source>
</evidence>
<dbReference type="NCBIfam" id="TIGR00177">
    <property type="entry name" value="molyb_syn"/>
    <property type="match status" value="1"/>
</dbReference>
<dbReference type="Pfam" id="PF00994">
    <property type="entry name" value="MoCF_biosynth"/>
    <property type="match status" value="1"/>
</dbReference>
<name>A0ABW5UYY1_9MICO</name>
<comment type="catalytic activity">
    <reaction evidence="6">
        <text>adenylyl-molybdopterin + molybdate = Mo-molybdopterin + AMP + H(+)</text>
        <dbReference type="Rhea" id="RHEA:35047"/>
        <dbReference type="ChEBI" id="CHEBI:15378"/>
        <dbReference type="ChEBI" id="CHEBI:36264"/>
        <dbReference type="ChEBI" id="CHEBI:62727"/>
        <dbReference type="ChEBI" id="CHEBI:71302"/>
        <dbReference type="ChEBI" id="CHEBI:456215"/>
        <dbReference type="EC" id="2.10.1.1"/>
    </reaction>
</comment>
<dbReference type="SMART" id="SM00852">
    <property type="entry name" value="MoCF_biosynth"/>
    <property type="match status" value="1"/>
</dbReference>
<dbReference type="Pfam" id="PF03454">
    <property type="entry name" value="MoeA_C"/>
    <property type="match status" value="1"/>
</dbReference>
<dbReference type="EMBL" id="JBHUNE010000005">
    <property type="protein sequence ID" value="MFD2757989.1"/>
    <property type="molecule type" value="Genomic_DNA"/>
</dbReference>
<dbReference type="SUPFAM" id="SSF63882">
    <property type="entry name" value="MoeA N-terminal region -like"/>
    <property type="match status" value="1"/>
</dbReference>
<evidence type="ECO:0000313" key="9">
    <source>
        <dbReference type="EMBL" id="MFD2757989.1"/>
    </source>
</evidence>
<keyword evidence="7" id="KW-0460">Magnesium</keyword>
<dbReference type="InterPro" id="IPR005111">
    <property type="entry name" value="MoeA_C_domain_IV"/>
</dbReference>
<dbReference type="SUPFAM" id="SSF63867">
    <property type="entry name" value="MoeA C-terminal domain-like"/>
    <property type="match status" value="1"/>
</dbReference>
<comment type="cofactor">
    <cofactor evidence="7">
        <name>Mg(2+)</name>
        <dbReference type="ChEBI" id="CHEBI:18420"/>
    </cofactor>
</comment>
<dbReference type="Proteomes" id="UP001597492">
    <property type="component" value="Unassembled WGS sequence"/>
</dbReference>
<feature type="domain" description="MoaB/Mog" evidence="8">
    <location>
        <begin position="181"/>
        <end position="317"/>
    </location>
</feature>
<dbReference type="PANTHER" id="PTHR10192:SF5">
    <property type="entry name" value="GEPHYRIN"/>
    <property type="match status" value="1"/>
</dbReference>
<dbReference type="Gene3D" id="3.90.105.10">
    <property type="entry name" value="Molybdopterin biosynthesis moea protein, domain 2"/>
    <property type="match status" value="1"/>
</dbReference>
<protein>
    <recommendedName>
        <fullName evidence="7">Molybdopterin molybdenumtransferase</fullName>
        <ecNumber evidence="7">2.10.1.1</ecNumber>
    </recommendedName>
</protein>
<dbReference type="CDD" id="cd00887">
    <property type="entry name" value="MoeA"/>
    <property type="match status" value="1"/>
</dbReference>
<dbReference type="RefSeq" id="WP_019619709.1">
    <property type="nucleotide sequence ID" value="NZ_JBHUNE010000005.1"/>
</dbReference>
<evidence type="ECO:0000259" key="8">
    <source>
        <dbReference type="SMART" id="SM00852"/>
    </source>
</evidence>
<keyword evidence="7" id="KW-0808">Transferase</keyword>
<dbReference type="InterPro" id="IPR005110">
    <property type="entry name" value="MoeA_linker/N"/>
</dbReference>
<evidence type="ECO:0000256" key="4">
    <source>
        <dbReference type="ARBA" id="ARBA00022505"/>
    </source>
</evidence>
<sequence>MIDLEAHRARVLAAAAQLPPVELPLTDALGLVLAEPIATRWPVPLFDNSAMDGYAVRGADATEGAVLRVVADVPAGSADDPDLGPGEAARIMTGAPVPSAADAVVPLEATAEGTEVRATPPAQITVTAEPKPGAHIRREGEDARAGTEVVAAGTRLGARDLSSIASAGHDRVRVVPAARVAIISTGSELVPPGATPQRGQIPESNSVLLAGCVREAGAEVASVHIVPDDDDALRAVVEGLDVDVVILSGGASVGSFDVVKSVLGELPDVRFDKVAMQPGKPQGFGTLPGGALAFCLPGNPVSVAVSFEMFVRPALLQLAGVAQIDRPRVTRRALAAWKTPVGRAQVLPVVLEGNGVRPSARGGSGSHLVASLGRAEAYALIPADVERVEEGDDVIVMELT</sequence>
<dbReference type="InterPro" id="IPR036688">
    <property type="entry name" value="MoeA_C_domain_IV_sf"/>
</dbReference>
<evidence type="ECO:0000313" key="10">
    <source>
        <dbReference type="Proteomes" id="UP001597492"/>
    </source>
</evidence>
<evidence type="ECO:0000256" key="3">
    <source>
        <dbReference type="ARBA" id="ARBA00010763"/>
    </source>
</evidence>
<comment type="caution">
    <text evidence="9">The sequence shown here is derived from an EMBL/GenBank/DDBJ whole genome shotgun (WGS) entry which is preliminary data.</text>
</comment>
<dbReference type="EC" id="2.10.1.1" evidence="7"/>
<dbReference type="NCBIfam" id="NF045515">
    <property type="entry name" value="Glp_gephyrin"/>
    <property type="match status" value="1"/>
</dbReference>
<dbReference type="Gene3D" id="2.170.190.11">
    <property type="entry name" value="Molybdopterin biosynthesis moea protein, domain 3"/>
    <property type="match status" value="1"/>
</dbReference>
<comment type="function">
    <text evidence="1 7">Catalyzes the insertion of molybdate into adenylated molybdopterin with the concomitant release of AMP.</text>
</comment>
<dbReference type="InterPro" id="IPR036135">
    <property type="entry name" value="MoeA_linker/N_sf"/>
</dbReference>
<dbReference type="Gene3D" id="2.40.340.10">
    <property type="entry name" value="MoeA, C-terminal, domain IV"/>
    <property type="match status" value="1"/>
</dbReference>
<gene>
    <name evidence="9" type="primary">glp</name>
    <name evidence="9" type="ORF">ACFSW7_06320</name>
</gene>
<dbReference type="InterPro" id="IPR001453">
    <property type="entry name" value="MoaB/Mog_dom"/>
</dbReference>
<comment type="pathway">
    <text evidence="2 7">Cofactor biosynthesis; molybdopterin biosynthesis.</text>
</comment>
<dbReference type="InterPro" id="IPR038987">
    <property type="entry name" value="MoeA-like"/>
</dbReference>
<accession>A0ABW5UYY1</accession>
<evidence type="ECO:0000256" key="2">
    <source>
        <dbReference type="ARBA" id="ARBA00005046"/>
    </source>
</evidence>
<dbReference type="SUPFAM" id="SSF53218">
    <property type="entry name" value="Molybdenum cofactor biosynthesis proteins"/>
    <property type="match status" value="1"/>
</dbReference>
<dbReference type="Pfam" id="PF03453">
    <property type="entry name" value="MoeA_N"/>
    <property type="match status" value="1"/>
</dbReference>
<keyword evidence="5 7" id="KW-0501">Molybdenum cofactor biosynthesis</keyword>
<proteinExistence type="inferred from homology"/>
<comment type="similarity">
    <text evidence="3 7">Belongs to the MoeA family.</text>
</comment>
<evidence type="ECO:0000256" key="5">
    <source>
        <dbReference type="ARBA" id="ARBA00023150"/>
    </source>
</evidence>
<reference evidence="10" key="1">
    <citation type="journal article" date="2019" name="Int. J. Syst. Evol. Microbiol.">
        <title>The Global Catalogue of Microorganisms (GCM) 10K type strain sequencing project: providing services to taxonomists for standard genome sequencing and annotation.</title>
        <authorList>
            <consortium name="The Broad Institute Genomics Platform"/>
            <consortium name="The Broad Institute Genome Sequencing Center for Infectious Disease"/>
            <person name="Wu L."/>
            <person name="Ma J."/>
        </authorList>
    </citation>
    <scope>NUCLEOTIDE SEQUENCE [LARGE SCALE GENOMIC DNA]</scope>
    <source>
        <strain evidence="10">TISTR 1514</strain>
    </source>
</reference>
<evidence type="ECO:0000256" key="6">
    <source>
        <dbReference type="ARBA" id="ARBA00047317"/>
    </source>
</evidence>
<dbReference type="Gene3D" id="3.40.980.10">
    <property type="entry name" value="MoaB/Mog-like domain"/>
    <property type="match status" value="1"/>
</dbReference>
<dbReference type="InterPro" id="IPR036425">
    <property type="entry name" value="MoaB/Mog-like_dom_sf"/>
</dbReference>
<keyword evidence="7" id="KW-0479">Metal-binding</keyword>
<keyword evidence="4 7" id="KW-0500">Molybdenum</keyword>
<organism evidence="9 10">
    <name type="scientific">Gulosibacter faecalis</name>
    <dbReference type="NCBI Taxonomy" id="272240"/>
    <lineage>
        <taxon>Bacteria</taxon>
        <taxon>Bacillati</taxon>
        <taxon>Actinomycetota</taxon>
        <taxon>Actinomycetes</taxon>
        <taxon>Micrococcales</taxon>
        <taxon>Microbacteriaceae</taxon>
        <taxon>Gulosibacter</taxon>
    </lineage>
</organism>
<keyword evidence="10" id="KW-1185">Reference proteome</keyword>